<evidence type="ECO:0000313" key="1">
    <source>
        <dbReference type="EMBL" id="JAH76414.1"/>
    </source>
</evidence>
<dbReference type="EMBL" id="GBXM01046849">
    <property type="protein sequence ID" value="JAH61728.1"/>
    <property type="molecule type" value="Transcribed_RNA"/>
</dbReference>
<proteinExistence type="predicted"/>
<dbReference type="EMBL" id="GBXM01032163">
    <property type="protein sequence ID" value="JAH76414.1"/>
    <property type="molecule type" value="Transcribed_RNA"/>
</dbReference>
<accession>A0A0E9VE62</accession>
<sequence>MNQQPSFNTGSHGHR</sequence>
<organism evidence="1">
    <name type="scientific">Anguilla anguilla</name>
    <name type="common">European freshwater eel</name>
    <name type="synonym">Muraena anguilla</name>
    <dbReference type="NCBI Taxonomy" id="7936"/>
    <lineage>
        <taxon>Eukaryota</taxon>
        <taxon>Metazoa</taxon>
        <taxon>Chordata</taxon>
        <taxon>Craniata</taxon>
        <taxon>Vertebrata</taxon>
        <taxon>Euteleostomi</taxon>
        <taxon>Actinopterygii</taxon>
        <taxon>Neopterygii</taxon>
        <taxon>Teleostei</taxon>
        <taxon>Anguilliformes</taxon>
        <taxon>Anguillidae</taxon>
        <taxon>Anguilla</taxon>
    </lineage>
</organism>
<reference evidence="1" key="2">
    <citation type="journal article" date="2015" name="Fish Shellfish Immunol.">
        <title>Early steps in the European eel (Anguilla anguilla)-Vibrio vulnificus interaction in the gills: Role of the RtxA13 toxin.</title>
        <authorList>
            <person name="Callol A."/>
            <person name="Pajuelo D."/>
            <person name="Ebbesson L."/>
            <person name="Teles M."/>
            <person name="MacKenzie S."/>
            <person name="Amaro C."/>
        </authorList>
    </citation>
    <scope>NUCLEOTIDE SEQUENCE</scope>
</reference>
<protein>
    <submittedName>
        <fullName evidence="1">Uncharacterized protein</fullName>
    </submittedName>
</protein>
<reference evidence="1" key="1">
    <citation type="submission" date="2014-11" db="EMBL/GenBank/DDBJ databases">
        <authorList>
            <person name="Amaro Gonzalez C."/>
        </authorList>
    </citation>
    <scope>NUCLEOTIDE SEQUENCE</scope>
</reference>
<name>A0A0E9VE62_ANGAN</name>